<dbReference type="InterPro" id="IPR000055">
    <property type="entry name" value="Restrct_endonuc_typeI_TRD"/>
</dbReference>
<dbReference type="RefSeq" id="WP_172505955.1">
    <property type="nucleotide sequence ID" value="NZ_OENE01000052.1"/>
</dbReference>
<dbReference type="SUPFAM" id="SSF116734">
    <property type="entry name" value="DNA methylase specificity domain"/>
    <property type="match status" value="2"/>
</dbReference>
<sequence length="570" mass="65181">MQLLKHFKELTVNPKNAKELKGLILQLAIQGKLTANWRKENTNIEPSSELLKKIQKEKERLIKEKKIRKEKPLLKIDKEEIPYKLPENWVWCRLGNSGFTQTGNTPPKNNPENYGDFIPFIGPADISNQLMKYPVEGLSELGISVGRLIPKESLMMVCIGGSIGKCNINYIDVSCNQQINTVTPVLIPVIYIKTVCQSPFFQKKVLDNSSGSATPIINKGKWETLLFPLPPLEEQKEIVKVVETLFKEVDKLEQLTVSRISLKEDFVRSALKELTNNNTKKEWDYLQEHFKSFFNETTNIKKLRETVLQLAVQGKLTADWRANNPRTEDATILLKRIQKEKAQLIEDKKIKKEKILPKITKEEIPYKIPDGWVWCRMGTISDIIAGASFKSGDFNKTGGVKCIKITNAGVRIFVETNDYLPKGFDKLHLNYLIKEGDLILALTRPYIKDGLKISICPSTYNNSLLNQRVASIRSMTKEIYHPYIFSYIQSPKVLSFYKSKFDGKSQQPNMKMWDITDLLISVPPLEEQKAIVEKVNALMSLCDKLEQEVQQSEAHSKQLMKSCLKEVFVG</sequence>
<dbReference type="CDD" id="cd17259">
    <property type="entry name" value="RMtype1_S_StySKI-TRD2-CR2_like"/>
    <property type="match status" value="1"/>
</dbReference>
<evidence type="ECO:0000313" key="7">
    <source>
        <dbReference type="Proteomes" id="UP000490060"/>
    </source>
</evidence>
<evidence type="ECO:0000256" key="2">
    <source>
        <dbReference type="ARBA" id="ARBA00022747"/>
    </source>
</evidence>
<dbReference type="PANTHER" id="PTHR43140:SF1">
    <property type="entry name" value="TYPE I RESTRICTION ENZYME ECOKI SPECIFICITY SUBUNIT"/>
    <property type="match status" value="1"/>
</dbReference>
<evidence type="ECO:0000259" key="5">
    <source>
        <dbReference type="Pfam" id="PF01420"/>
    </source>
</evidence>
<dbReference type="GO" id="GO:0009307">
    <property type="term" value="P:DNA restriction-modification system"/>
    <property type="evidence" value="ECO:0007669"/>
    <property type="project" value="UniProtKB-KW"/>
</dbReference>
<accession>A0A2I2MBH4</accession>
<reference evidence="6 7" key="1">
    <citation type="submission" date="2017-11" db="EMBL/GenBank/DDBJ databases">
        <authorList>
            <person name="Duchaud E."/>
        </authorList>
    </citation>
    <scope>NUCLEOTIDE SEQUENCE [LARGE SCALE GENOMIC DNA]</scope>
    <source>
        <strain evidence="6 7">TNO010</strain>
    </source>
</reference>
<dbReference type="AlphaFoldDB" id="A0A2I2MBH4"/>
<dbReference type="Pfam" id="PF01420">
    <property type="entry name" value="Methylase_S"/>
    <property type="match status" value="2"/>
</dbReference>
<dbReference type="InterPro" id="IPR051212">
    <property type="entry name" value="Type-I_RE_S_subunit"/>
</dbReference>
<dbReference type="Gene3D" id="3.90.220.20">
    <property type="entry name" value="DNA methylase specificity domains"/>
    <property type="match status" value="2"/>
</dbReference>
<gene>
    <name evidence="6" type="ORF">TNO010_60004</name>
</gene>
<dbReference type="CDD" id="cd17293">
    <property type="entry name" value="RMtype1_S_Ppo21ORF8840P_TRD1-CR1_like"/>
    <property type="match status" value="1"/>
</dbReference>
<dbReference type="GO" id="GO:0003677">
    <property type="term" value="F:DNA binding"/>
    <property type="evidence" value="ECO:0007669"/>
    <property type="project" value="UniProtKB-KW"/>
</dbReference>
<feature type="domain" description="Type I restriction modification DNA specificity" evidence="5">
    <location>
        <begin position="86"/>
        <end position="252"/>
    </location>
</feature>
<proteinExistence type="inferred from homology"/>
<comment type="similarity">
    <text evidence="1">Belongs to the type-I restriction system S methylase family.</text>
</comment>
<evidence type="ECO:0000256" key="3">
    <source>
        <dbReference type="ARBA" id="ARBA00023125"/>
    </source>
</evidence>
<dbReference type="Proteomes" id="UP000490060">
    <property type="component" value="Unassembled WGS sequence"/>
</dbReference>
<evidence type="ECO:0000256" key="1">
    <source>
        <dbReference type="ARBA" id="ARBA00010923"/>
    </source>
</evidence>
<organism evidence="6 7">
    <name type="scientific">Tenacibaculum finnmarkense genomovar ulcerans</name>
    <dbReference type="NCBI Taxonomy" id="2781388"/>
    <lineage>
        <taxon>Bacteria</taxon>
        <taxon>Pseudomonadati</taxon>
        <taxon>Bacteroidota</taxon>
        <taxon>Flavobacteriia</taxon>
        <taxon>Flavobacteriales</taxon>
        <taxon>Flavobacteriaceae</taxon>
        <taxon>Tenacibaculum</taxon>
        <taxon>Tenacibaculum finnmarkense</taxon>
    </lineage>
</organism>
<dbReference type="InterPro" id="IPR044946">
    <property type="entry name" value="Restrct_endonuc_typeI_TRD_sf"/>
</dbReference>
<keyword evidence="2" id="KW-0680">Restriction system</keyword>
<keyword evidence="4" id="KW-0175">Coiled coil</keyword>
<name>A0A2I2MBH4_9FLAO</name>
<dbReference type="PANTHER" id="PTHR43140">
    <property type="entry name" value="TYPE-1 RESTRICTION ENZYME ECOKI SPECIFICITY PROTEIN"/>
    <property type="match status" value="1"/>
</dbReference>
<dbReference type="EMBL" id="OENE01000052">
    <property type="protein sequence ID" value="SOU89895.1"/>
    <property type="molecule type" value="Genomic_DNA"/>
</dbReference>
<feature type="coiled-coil region" evidence="4">
    <location>
        <begin position="535"/>
        <end position="562"/>
    </location>
</feature>
<evidence type="ECO:0000256" key="4">
    <source>
        <dbReference type="SAM" id="Coils"/>
    </source>
</evidence>
<feature type="domain" description="Type I restriction modification DNA specificity" evidence="5">
    <location>
        <begin position="369"/>
        <end position="550"/>
    </location>
</feature>
<keyword evidence="3" id="KW-0238">DNA-binding</keyword>
<evidence type="ECO:0000313" key="6">
    <source>
        <dbReference type="EMBL" id="SOU89895.1"/>
    </source>
</evidence>
<protein>
    <submittedName>
        <fullName evidence="6">Type I restriction-modification system, specificity subunit S HsdS</fullName>
    </submittedName>
</protein>